<dbReference type="Proteomes" id="UP000280834">
    <property type="component" value="Unassembled WGS sequence"/>
</dbReference>
<dbReference type="WBParaSite" id="BTMF_0001623701-mRNA-1">
    <property type="protein sequence ID" value="BTMF_0001623701-mRNA-1"/>
    <property type="gene ID" value="BTMF_0001623701"/>
</dbReference>
<gene>
    <name evidence="2" type="ORF">BTMF_LOCUS14217</name>
</gene>
<sequence>MIFENEETVSIFRTALLLPYCIYLSVQEYPGEISRHNLSILSKLFLPSLSFGDKTRWSSSPLQNLSISCSFKKKTTTSNDVDHRSTRMETNHLGDKSKKKGRQYLATAPNYDSPSPLD</sequence>
<keyword evidence="3" id="KW-1185">Reference proteome</keyword>
<dbReference type="EMBL" id="UZAG01020939">
    <property type="protein sequence ID" value="VDO48448.1"/>
    <property type="molecule type" value="Genomic_DNA"/>
</dbReference>
<reference evidence="2" key="2">
    <citation type="submission" date="2018-11" db="EMBL/GenBank/DDBJ databases">
        <authorList>
            <consortium name="Pathogen Informatics"/>
        </authorList>
    </citation>
    <scope>NUCLEOTIDE SEQUENCE [LARGE SCALE GENOMIC DNA]</scope>
</reference>
<evidence type="ECO:0000256" key="1">
    <source>
        <dbReference type="SAM" id="MobiDB-lite"/>
    </source>
</evidence>
<evidence type="ECO:0000313" key="3">
    <source>
        <dbReference type="Proteomes" id="UP000280834"/>
    </source>
</evidence>
<feature type="region of interest" description="Disordered" evidence="1">
    <location>
        <begin position="74"/>
        <end position="118"/>
    </location>
</feature>
<accession>A0A0R3R881</accession>
<evidence type="ECO:0000313" key="4">
    <source>
        <dbReference type="WBParaSite" id="BTMF_0001623701-mRNA-1"/>
    </source>
</evidence>
<name>A0A0R3R881_9BILA</name>
<reference evidence="4" key="1">
    <citation type="submission" date="2017-02" db="UniProtKB">
        <authorList>
            <consortium name="WormBaseParasite"/>
        </authorList>
    </citation>
    <scope>IDENTIFICATION</scope>
</reference>
<proteinExistence type="predicted"/>
<protein>
    <submittedName>
        <fullName evidence="4">Ovule protein</fullName>
    </submittedName>
</protein>
<feature type="compositionally biased region" description="Basic and acidic residues" evidence="1">
    <location>
        <begin position="80"/>
        <end position="96"/>
    </location>
</feature>
<organism evidence="4">
    <name type="scientific">Brugia timori</name>
    <dbReference type="NCBI Taxonomy" id="42155"/>
    <lineage>
        <taxon>Eukaryota</taxon>
        <taxon>Metazoa</taxon>
        <taxon>Ecdysozoa</taxon>
        <taxon>Nematoda</taxon>
        <taxon>Chromadorea</taxon>
        <taxon>Rhabditida</taxon>
        <taxon>Spirurina</taxon>
        <taxon>Spiruromorpha</taxon>
        <taxon>Filarioidea</taxon>
        <taxon>Onchocercidae</taxon>
        <taxon>Brugia</taxon>
    </lineage>
</organism>
<dbReference type="AlphaFoldDB" id="A0A0R3R881"/>
<evidence type="ECO:0000313" key="2">
    <source>
        <dbReference type="EMBL" id="VDO48448.1"/>
    </source>
</evidence>